<gene>
    <name evidence="1" type="ORF">C2S_6904</name>
</gene>
<proteinExistence type="predicted"/>
<sequence length="786" mass="89944">MRTLRSNYSHRRVDCSLWDNRSIPDVSSMLGNEHGLSPSYLTNKFRFPESQDVVEMADELTLCQRLQYKMCEMAHARPSVTIHANCYRVFQQSFCWEDATDAIWVASAWKSPWRHRPPQRKPRLDLTDMTLVSIGGPVAEAVGISGLALLPPEVLQMVRSYIPDNLLWRYSLIQNIAEDMSRPFQNPFEPQHDATRFALAAVKAWKRESKGMNTTFDESKSESFIVRLTVDCLGLKEIQRLHDWPEYNHTRSNTYTYVFFTQGQADRSFIYSKFGRAFIDNPDDSQDFPFWDTSNPPLRGLKMFPRPDRPGSIRYRTVDLLNTTGLTFFFLRGFIVAVHSHTVNAPVAAPAIQHFSRYEQGYMIWTYIPVSSTDILLRIGVGDTWQRSIEICTKLTGTCLFGPYDCYMDTRDVSGNTPSVLVHNVPIERVGGSLGIVTEHNLESEPLLSFPRYHNDDMDPLGMGCINTVAPAKNVTHADVYYDRRNGYCKGLLLAYANCAQRAIGQCRVGIDPFKAYEEPSWFCSRKIYHPELSEETGSCVVECTTGTNDHKHEPCDIDDWRCMRARAGLRLEFPLNIIVFNPLKRVYYYLLLDLTSIFNNSYITIMFMDEGFSISDSEEGMKEEDEDEEPYKRLKHIYLKSDCGLCNQPMGPNQWTLALIGNPEGTKLVKCTKKFQYPGTRQTIRVRGILPLCQRNECGRCSKSPPSITIHASCYRVFMKEYRQKSAMERIWVASCWKFPWLHDPVQLTPRLSLNNTAKASVRASTARAFANDQVICAASLVVEV</sequence>
<name>A0A9Q9RLS9_FUSFU</name>
<dbReference type="AlphaFoldDB" id="A0A9Q9RLS9"/>
<accession>A0A9Q9RLS9</accession>
<protein>
    <submittedName>
        <fullName evidence="1">Uncharacterized protein</fullName>
    </submittedName>
</protein>
<dbReference type="Proteomes" id="UP000760494">
    <property type="component" value="Unassembled WGS sequence"/>
</dbReference>
<evidence type="ECO:0000313" key="1">
    <source>
        <dbReference type="EMBL" id="VTT67447.1"/>
    </source>
</evidence>
<dbReference type="EMBL" id="CABFJX010000212">
    <property type="protein sequence ID" value="VTT67447.1"/>
    <property type="molecule type" value="Genomic_DNA"/>
</dbReference>
<comment type="caution">
    <text evidence="1">The sequence shown here is derived from an EMBL/GenBank/DDBJ whole genome shotgun (WGS) entry which is preliminary data.</text>
</comment>
<evidence type="ECO:0000313" key="2">
    <source>
        <dbReference type="Proteomes" id="UP000760494"/>
    </source>
</evidence>
<reference evidence="1" key="1">
    <citation type="submission" date="2019-05" db="EMBL/GenBank/DDBJ databases">
        <authorList>
            <person name="Piombo E."/>
        </authorList>
    </citation>
    <scope>NUCLEOTIDE SEQUENCE</scope>
    <source>
        <strain evidence="1">C2S</strain>
    </source>
</reference>
<organism evidence="1 2">
    <name type="scientific">Fusarium fujikuroi</name>
    <name type="common">Bakanae and foot rot disease fungus</name>
    <name type="synonym">Gibberella fujikuroi</name>
    <dbReference type="NCBI Taxonomy" id="5127"/>
    <lineage>
        <taxon>Eukaryota</taxon>
        <taxon>Fungi</taxon>
        <taxon>Dikarya</taxon>
        <taxon>Ascomycota</taxon>
        <taxon>Pezizomycotina</taxon>
        <taxon>Sordariomycetes</taxon>
        <taxon>Hypocreomycetidae</taxon>
        <taxon>Hypocreales</taxon>
        <taxon>Nectriaceae</taxon>
        <taxon>Fusarium</taxon>
        <taxon>Fusarium fujikuroi species complex</taxon>
    </lineage>
</organism>